<evidence type="ECO:0000259" key="1">
    <source>
        <dbReference type="Pfam" id="PF01425"/>
    </source>
</evidence>
<organism evidence="2 3">
    <name type="scientific">Archangium minus</name>
    <dbReference type="NCBI Taxonomy" id="83450"/>
    <lineage>
        <taxon>Bacteria</taxon>
        <taxon>Pseudomonadati</taxon>
        <taxon>Myxococcota</taxon>
        <taxon>Myxococcia</taxon>
        <taxon>Myxococcales</taxon>
        <taxon>Cystobacterineae</taxon>
        <taxon>Archangiaceae</taxon>
        <taxon>Archangium</taxon>
    </lineage>
</organism>
<dbReference type="Gene3D" id="3.90.1300.10">
    <property type="entry name" value="Amidase signature (AS) domain"/>
    <property type="match status" value="1"/>
</dbReference>
<dbReference type="InterPro" id="IPR000120">
    <property type="entry name" value="Amidase"/>
</dbReference>
<feature type="domain" description="Amidase" evidence="1">
    <location>
        <begin position="25"/>
        <end position="456"/>
    </location>
</feature>
<dbReference type="EMBL" id="CP043494">
    <property type="protein sequence ID" value="WNG45373.1"/>
    <property type="molecule type" value="Genomic_DNA"/>
</dbReference>
<dbReference type="NCBIfam" id="NF005686">
    <property type="entry name" value="PRK07486.1"/>
    <property type="match status" value="1"/>
</dbReference>
<proteinExistence type="predicted"/>
<name>A0ABY9WQ42_9BACT</name>
<dbReference type="PANTHER" id="PTHR11895">
    <property type="entry name" value="TRANSAMIDASE"/>
    <property type="match status" value="1"/>
</dbReference>
<evidence type="ECO:0000313" key="2">
    <source>
        <dbReference type="EMBL" id="WNG45373.1"/>
    </source>
</evidence>
<protein>
    <submittedName>
        <fullName evidence="2">Amidase</fullName>
    </submittedName>
</protein>
<dbReference type="Pfam" id="PF01425">
    <property type="entry name" value="Amidase"/>
    <property type="match status" value="1"/>
</dbReference>
<dbReference type="InterPro" id="IPR023631">
    <property type="entry name" value="Amidase_dom"/>
</dbReference>
<evidence type="ECO:0000313" key="3">
    <source>
        <dbReference type="Proteomes" id="UP001611383"/>
    </source>
</evidence>
<keyword evidence="3" id="KW-1185">Reference proteome</keyword>
<dbReference type="SUPFAM" id="SSF75304">
    <property type="entry name" value="Amidase signature (AS) enzymes"/>
    <property type="match status" value="1"/>
</dbReference>
<dbReference type="PANTHER" id="PTHR11895:SF76">
    <property type="entry name" value="INDOLEACETAMIDE HYDROLASE"/>
    <property type="match status" value="1"/>
</dbReference>
<accession>A0ABY9WQ42</accession>
<reference evidence="2 3" key="1">
    <citation type="submission" date="2019-08" db="EMBL/GenBank/DDBJ databases">
        <title>Archangium and Cystobacter genomes.</title>
        <authorList>
            <person name="Chen I.-C.K."/>
            <person name="Wielgoss S."/>
        </authorList>
    </citation>
    <scope>NUCLEOTIDE SEQUENCE [LARGE SCALE GENOMIC DNA]</scope>
    <source>
        <strain evidence="2 3">Cbm 6</strain>
    </source>
</reference>
<gene>
    <name evidence="2" type="ORF">F0U60_15630</name>
</gene>
<sequence length="478" mass="52279">MTNPIELNAHELSALIHQRKVSYREVMQACLERIAEVNPAHNAIVSLQDAEELYRQADERDTQLARGESLGWMHGIPQAIKDLSATRGIRTTMGSPLLRDNVPTHDCIMVERMKGAGALIIGKTNTPEFGLGSHTFNNVFGITGNAWEVSRCAGGSSGGTAVALALRMLPVADGSDMMGSLRNPAAYNNIFGLRPSQGRVPYGPARDQYVAQLGTEGPMGRCVRDVALLLSTQAGWDPRVPLSIAQDGSVFAEPLDTEVAGLRIGWLGDLQGYLPIEPGILEVCGQGLMRLESLGCVVEPAALGYPPEQVWQTWLSWRHWLVAGNLAAFYANPSDREQLKPEAQWEVEQGLRLSGGDTHAASEGRTGFYQHLLTLFGRYDFLALPTAQVWPFDAHLHWPKVINGQEMDTYHRWMEVTIYATLGGLPAISVPVGFNEAGLPMGMQLIGRPQDDLSVLRIAAAYEQTISDLLARRPPVLE</sequence>
<dbReference type="InterPro" id="IPR036928">
    <property type="entry name" value="AS_sf"/>
</dbReference>
<dbReference type="Proteomes" id="UP001611383">
    <property type="component" value="Chromosome"/>
</dbReference>
<dbReference type="RefSeq" id="WP_395820040.1">
    <property type="nucleotide sequence ID" value="NZ_CP043494.1"/>
</dbReference>